<sequence>MSSISVQPSILSAETHSPVNLAAPALQFKRVLACTDFSDASAKAVEQAHRLCLHHGAQLSLLYILEHDDLSEWPDADKELALLGLQRRHELESLAQQLQTPTVAVKPIFLDGHITTVVLQAIREESPDLVVVGTQGRRGFDRLLMGSTAEAIIRNADCPVMTVGPGFLPPSPELDAGPIVYATDFHEGVEESMAYAAFLSHQQQVPLHAIHVLPKSSIDTKNHIVAKIMQTALADLQITSGKEALQPSSHAVFAKDVSKAIVEYAREVHASAIVLGVNRRSSFASHLPLRRTSRVVILAPCPVFTLAHARHVSPLLHTTTH</sequence>
<evidence type="ECO:0000313" key="3">
    <source>
        <dbReference type="EMBL" id="AFL88465.1"/>
    </source>
</evidence>
<dbReference type="Proteomes" id="UP000006056">
    <property type="component" value="Chromosome"/>
</dbReference>
<dbReference type="PANTHER" id="PTHR46268">
    <property type="entry name" value="STRESS RESPONSE PROTEIN NHAX"/>
    <property type="match status" value="1"/>
</dbReference>
<dbReference type="EMBL" id="CP003379">
    <property type="protein sequence ID" value="AFL88807.1"/>
    <property type="molecule type" value="Genomic_DNA"/>
</dbReference>
<protein>
    <submittedName>
        <fullName evidence="3">Universal stress protein UspA-like protein</fullName>
    </submittedName>
</protein>
<dbReference type="KEGG" id="trs:Terro_2200"/>
<dbReference type="RefSeq" id="WP_014786034.1">
    <property type="nucleotide sequence ID" value="NC_018014.1"/>
</dbReference>
<proteinExistence type="inferred from homology"/>
<dbReference type="SUPFAM" id="SSF52402">
    <property type="entry name" value="Adenine nucleotide alpha hydrolases-like"/>
    <property type="match status" value="2"/>
</dbReference>
<dbReference type="KEGG" id="trs:Terro_2564"/>
<dbReference type="eggNOG" id="COG0589">
    <property type="taxonomic scope" value="Bacteria"/>
</dbReference>
<comment type="similarity">
    <text evidence="1">Belongs to the universal stress protein A family.</text>
</comment>
<dbReference type="Pfam" id="PF00582">
    <property type="entry name" value="Usp"/>
    <property type="match status" value="2"/>
</dbReference>
<name>I3ZGU7_TERRK</name>
<evidence type="ECO:0000313" key="5">
    <source>
        <dbReference type="Proteomes" id="UP000006056"/>
    </source>
</evidence>
<dbReference type="InterPro" id="IPR006015">
    <property type="entry name" value="Universal_stress_UspA"/>
</dbReference>
<evidence type="ECO:0000259" key="2">
    <source>
        <dbReference type="Pfam" id="PF00582"/>
    </source>
</evidence>
<dbReference type="CDD" id="cd00293">
    <property type="entry name" value="USP-like"/>
    <property type="match status" value="2"/>
</dbReference>
<feature type="domain" description="UspA" evidence="2">
    <location>
        <begin position="28"/>
        <end position="163"/>
    </location>
</feature>
<dbReference type="InterPro" id="IPR014729">
    <property type="entry name" value="Rossmann-like_a/b/a_fold"/>
</dbReference>
<gene>
    <name evidence="3" type="ordered locus">Terro_2200</name>
    <name evidence="4" type="ordered locus">Terro_2564</name>
</gene>
<evidence type="ECO:0000313" key="4">
    <source>
        <dbReference type="EMBL" id="AFL88807.1"/>
    </source>
</evidence>
<feature type="domain" description="UspA" evidence="2">
    <location>
        <begin position="178"/>
        <end position="304"/>
    </location>
</feature>
<reference evidence="3 5" key="1">
    <citation type="submission" date="2012-06" db="EMBL/GenBank/DDBJ databases">
        <title>Complete genome of Terriglobus roseus DSM 18391.</title>
        <authorList>
            <consortium name="US DOE Joint Genome Institute (JGI-PGF)"/>
            <person name="Lucas S."/>
            <person name="Copeland A."/>
            <person name="Lapidus A."/>
            <person name="Glavina del Rio T."/>
            <person name="Dalin E."/>
            <person name="Tice H."/>
            <person name="Bruce D."/>
            <person name="Goodwin L."/>
            <person name="Pitluck S."/>
            <person name="Peters L."/>
            <person name="Mikhailova N."/>
            <person name="Munk A.C.C."/>
            <person name="Kyrpides N."/>
            <person name="Mavromatis K."/>
            <person name="Ivanova N."/>
            <person name="Brettin T."/>
            <person name="Detter J.C."/>
            <person name="Han C."/>
            <person name="Larimer F."/>
            <person name="Land M."/>
            <person name="Hauser L."/>
            <person name="Markowitz V."/>
            <person name="Cheng J.-F."/>
            <person name="Hugenholtz P."/>
            <person name="Woyke T."/>
            <person name="Wu D."/>
            <person name="Brambilla E."/>
            <person name="Klenk H.-P."/>
            <person name="Eisen J.A."/>
        </authorList>
    </citation>
    <scope>NUCLEOTIDE SEQUENCE [LARGE SCALE GENOMIC DNA]</scope>
    <source>
        <strain evidence="3">DSM 18391</strain>
        <strain evidence="5">DSM 18391 / NRRL B-41598 / KBS 63</strain>
    </source>
</reference>
<keyword evidence="5" id="KW-1185">Reference proteome</keyword>
<evidence type="ECO:0000256" key="1">
    <source>
        <dbReference type="ARBA" id="ARBA00008791"/>
    </source>
</evidence>
<dbReference type="InterPro" id="IPR006016">
    <property type="entry name" value="UspA"/>
</dbReference>
<accession>I3ZGU7</accession>
<dbReference type="HOGENOM" id="CLU_049301_2_1_0"/>
<dbReference type="PRINTS" id="PR01438">
    <property type="entry name" value="UNVRSLSTRESS"/>
</dbReference>
<organism evidence="3 5">
    <name type="scientific">Terriglobus roseus (strain DSM 18391 / NRRL B-41598 / KBS 63)</name>
    <dbReference type="NCBI Taxonomy" id="926566"/>
    <lineage>
        <taxon>Bacteria</taxon>
        <taxon>Pseudomonadati</taxon>
        <taxon>Acidobacteriota</taxon>
        <taxon>Terriglobia</taxon>
        <taxon>Terriglobales</taxon>
        <taxon>Acidobacteriaceae</taxon>
        <taxon>Terriglobus</taxon>
    </lineage>
</organism>
<dbReference type="Gene3D" id="3.40.50.12370">
    <property type="match status" value="1"/>
</dbReference>
<dbReference type="EMBL" id="CP003379">
    <property type="protein sequence ID" value="AFL88465.1"/>
    <property type="molecule type" value="Genomic_DNA"/>
</dbReference>
<dbReference type="Gene3D" id="3.40.50.620">
    <property type="entry name" value="HUPs"/>
    <property type="match status" value="1"/>
</dbReference>
<dbReference type="PANTHER" id="PTHR46268:SF6">
    <property type="entry name" value="UNIVERSAL STRESS PROTEIN UP12"/>
    <property type="match status" value="1"/>
</dbReference>
<dbReference type="AlphaFoldDB" id="I3ZGU7"/>